<comment type="caution">
    <text evidence="1">The sequence shown here is derived from an EMBL/GenBank/DDBJ whole genome shotgun (WGS) entry which is preliminary data.</text>
</comment>
<organism evidence="1 2">
    <name type="scientific">Trypanosoma theileri</name>
    <dbReference type="NCBI Taxonomy" id="67003"/>
    <lineage>
        <taxon>Eukaryota</taxon>
        <taxon>Discoba</taxon>
        <taxon>Euglenozoa</taxon>
        <taxon>Kinetoplastea</taxon>
        <taxon>Metakinetoplastina</taxon>
        <taxon>Trypanosomatida</taxon>
        <taxon>Trypanosomatidae</taxon>
        <taxon>Trypanosoma</taxon>
    </lineage>
</organism>
<gene>
    <name evidence="1" type="ORF">TM35_000022760</name>
</gene>
<evidence type="ECO:0000313" key="1">
    <source>
        <dbReference type="EMBL" id="ORC92950.1"/>
    </source>
</evidence>
<dbReference type="AlphaFoldDB" id="A0A1X0P913"/>
<evidence type="ECO:0000313" key="2">
    <source>
        <dbReference type="Proteomes" id="UP000192257"/>
    </source>
</evidence>
<dbReference type="VEuPathDB" id="TriTrypDB:TM35_000022760"/>
<reference evidence="1 2" key="1">
    <citation type="submission" date="2017-03" db="EMBL/GenBank/DDBJ databases">
        <title>An alternative strategy for trypanosome survival in the mammalian bloodstream revealed through genome and transcriptome analysis of the ubiquitous bovine parasite Trypanosoma (Megatrypanum) theileri.</title>
        <authorList>
            <person name="Kelly S."/>
            <person name="Ivens A."/>
            <person name="Mott A."/>
            <person name="O'Neill E."/>
            <person name="Emms D."/>
            <person name="Macleod O."/>
            <person name="Voorheis P."/>
            <person name="Matthews J."/>
            <person name="Matthews K."/>
            <person name="Carrington M."/>
        </authorList>
    </citation>
    <scope>NUCLEOTIDE SEQUENCE [LARGE SCALE GENOMIC DNA]</scope>
    <source>
        <strain evidence="1">Edinburgh</strain>
    </source>
</reference>
<dbReference type="GeneID" id="39981374"/>
<keyword evidence="2" id="KW-1185">Reference proteome</keyword>
<dbReference type="RefSeq" id="XP_028887016.1">
    <property type="nucleotide sequence ID" value="XM_029021594.1"/>
</dbReference>
<dbReference type="Proteomes" id="UP000192257">
    <property type="component" value="Unassembled WGS sequence"/>
</dbReference>
<accession>A0A1X0P913</accession>
<proteinExistence type="predicted"/>
<sequence length="132" mass="15340">MNGRILHQSFRNWKVESYTTPVEIWYLPRNGLLVSLVVTIPKWLRGLTRNQLRSRAQVRILLVTFFRISPKKRKCDADARISNEITPKEMSPGSLLLLPASQVTLDVGEKHPYFPSITEHIIPGPYQRQYRV</sequence>
<name>A0A1X0P913_9TRYP</name>
<dbReference type="EMBL" id="NBCO01000002">
    <property type="protein sequence ID" value="ORC92950.1"/>
    <property type="molecule type" value="Genomic_DNA"/>
</dbReference>
<protein>
    <submittedName>
        <fullName evidence="1">Uncharacterized protein</fullName>
    </submittedName>
</protein>